<dbReference type="AlphaFoldDB" id="A0A833VWJ7"/>
<dbReference type="PROSITE" id="PS00141">
    <property type="entry name" value="ASP_PROTEASE"/>
    <property type="match status" value="1"/>
</dbReference>
<dbReference type="GO" id="GO:0004190">
    <property type="term" value="F:aspartic-type endopeptidase activity"/>
    <property type="evidence" value="ECO:0007669"/>
    <property type="project" value="UniProtKB-KW"/>
</dbReference>
<proteinExistence type="inferred from homology"/>
<keyword evidence="3 13" id="KW-0732">Signal</keyword>
<evidence type="ECO:0000256" key="7">
    <source>
        <dbReference type="ARBA" id="ARBA00051299"/>
    </source>
</evidence>
<evidence type="ECO:0000259" key="14">
    <source>
        <dbReference type="PROSITE" id="PS51767"/>
    </source>
</evidence>
<comment type="similarity">
    <text evidence="1 11">Belongs to the peptidase A1 family.</text>
</comment>
<dbReference type="GO" id="GO:0005576">
    <property type="term" value="C:extracellular region"/>
    <property type="evidence" value="ECO:0007669"/>
    <property type="project" value="TreeGrafter"/>
</dbReference>
<dbReference type="EC" id="3.4.23.12" evidence="9"/>
<dbReference type="CDD" id="cd05476">
    <property type="entry name" value="pepsin_A_like_plant"/>
    <property type="match status" value="1"/>
</dbReference>
<feature type="region of interest" description="Disordered" evidence="12">
    <location>
        <begin position="69"/>
        <end position="89"/>
    </location>
</feature>
<protein>
    <recommendedName>
        <fullName evidence="9">nepenthesin</fullName>
        <ecNumber evidence="9">3.4.23.12</ecNumber>
    </recommendedName>
</protein>
<feature type="chain" id="PRO_5032578191" description="nepenthesin" evidence="13">
    <location>
        <begin position="26"/>
        <end position="443"/>
    </location>
</feature>
<evidence type="ECO:0000256" key="3">
    <source>
        <dbReference type="ARBA" id="ARBA00022729"/>
    </source>
</evidence>
<dbReference type="InterPro" id="IPR001461">
    <property type="entry name" value="Aspartic_peptidase_A1"/>
</dbReference>
<reference evidence="15" key="1">
    <citation type="submission" date="2020-01" db="EMBL/GenBank/DDBJ databases">
        <title>Genome sequence of Kobresia littledalei, the first chromosome-level genome in the family Cyperaceae.</title>
        <authorList>
            <person name="Qu G."/>
        </authorList>
    </citation>
    <scope>NUCLEOTIDE SEQUENCE</scope>
    <source>
        <strain evidence="15">C.B.Clarke</strain>
        <tissue evidence="15">Leaf</tissue>
    </source>
</reference>
<evidence type="ECO:0000256" key="10">
    <source>
        <dbReference type="PIRSR" id="PIRSR601461-1"/>
    </source>
</evidence>
<evidence type="ECO:0000256" key="5">
    <source>
        <dbReference type="ARBA" id="ARBA00022801"/>
    </source>
</evidence>
<keyword evidence="5 11" id="KW-0378">Hydrolase</keyword>
<sequence length="443" mass="48748">MVRTKVLRNILSIITLVLLASLSHAKSSKSSIDGLRIHVRHIDSKGNFSKMELLQRMTHRSHKRMNRLVRKTHHPPRHSTKHESSAETNVHVGSGEYVMDIAIGTPSLTFPAIIDTGSDLIWTQCKPCGRCFSQPTPIFDPSTSSTYKRLPCTAELCKALPYYKCGLNNASCQYQYVYGDGSFTHGNLSSETFTLGSKKFNNIAFGCGNLNSDGFAESSGLVGLGRSKYSLVSQLKFKAFSYCFASLDKQKQSPMLFGSLCYLNASVAKGPAQTTPLLKNPIFPFYYYLSLLGITVGTTKLDIPSSTFALNSNGTGGMLIDSGTSITYLEQTGYDAVKRHFISQMRLPVADGKDIGFDLCFASRSKPSFALPKFILHFDGADLALPENNYFIHDSDTGLFCLTVMGSSGGMSILGSMQQENFKIIYDTKKSKLSFIPTQCDQQ</sequence>
<dbReference type="Gene3D" id="2.40.70.10">
    <property type="entry name" value="Acid Proteases"/>
    <property type="match status" value="2"/>
</dbReference>
<comment type="function">
    <text evidence="8">Extracellular proteinase found in the pitcher fluid of carnivorous plants. Digest prey for nitrogen uptake.</text>
</comment>
<feature type="compositionally biased region" description="Basic residues" evidence="12">
    <location>
        <begin position="69"/>
        <end position="80"/>
    </location>
</feature>
<keyword evidence="2 11" id="KW-0645">Protease</keyword>
<dbReference type="PRINTS" id="PR00792">
    <property type="entry name" value="PEPSIN"/>
</dbReference>
<dbReference type="OrthoDB" id="660550at2759"/>
<dbReference type="InterPro" id="IPR032861">
    <property type="entry name" value="TAXi_N"/>
</dbReference>
<dbReference type="InterPro" id="IPR032799">
    <property type="entry name" value="TAXi_C"/>
</dbReference>
<keyword evidence="16" id="KW-1185">Reference proteome</keyword>
<evidence type="ECO:0000256" key="4">
    <source>
        <dbReference type="ARBA" id="ARBA00022750"/>
    </source>
</evidence>
<evidence type="ECO:0000256" key="1">
    <source>
        <dbReference type="ARBA" id="ARBA00007447"/>
    </source>
</evidence>
<dbReference type="InterPro" id="IPR034161">
    <property type="entry name" value="Pepsin-like_plant"/>
</dbReference>
<dbReference type="FunFam" id="2.40.70.10:FF:000016">
    <property type="entry name" value="Probable aspartic protease At2g35615"/>
    <property type="match status" value="1"/>
</dbReference>
<dbReference type="InterPro" id="IPR021109">
    <property type="entry name" value="Peptidase_aspartic_dom_sf"/>
</dbReference>
<comment type="caution">
    <text evidence="15">The sequence shown here is derived from an EMBL/GenBank/DDBJ whole genome shotgun (WGS) entry which is preliminary data.</text>
</comment>
<evidence type="ECO:0000256" key="12">
    <source>
        <dbReference type="SAM" id="MobiDB-lite"/>
    </source>
</evidence>
<feature type="active site" evidence="10">
    <location>
        <position position="321"/>
    </location>
</feature>
<evidence type="ECO:0000256" key="2">
    <source>
        <dbReference type="ARBA" id="ARBA00022670"/>
    </source>
</evidence>
<dbReference type="InterPro" id="IPR033121">
    <property type="entry name" value="PEPTIDASE_A1"/>
</dbReference>
<dbReference type="Pfam" id="PF14543">
    <property type="entry name" value="TAXi_N"/>
    <property type="match status" value="1"/>
</dbReference>
<evidence type="ECO:0000313" key="15">
    <source>
        <dbReference type="EMBL" id="KAF3338413.1"/>
    </source>
</evidence>
<feature type="active site" evidence="10">
    <location>
        <position position="115"/>
    </location>
</feature>
<gene>
    <name evidence="15" type="ORF">FCM35_KLT17250</name>
</gene>
<dbReference type="PANTHER" id="PTHR47967:SF23">
    <property type="entry name" value="OS04G0448300 PROTEIN"/>
    <property type="match status" value="1"/>
</dbReference>
<comment type="catalytic activity">
    <reaction evidence="7">
        <text>Similar to pepsin, but also cleaves on either side of Asp and at Lys-|-Arg.</text>
        <dbReference type="EC" id="3.4.23.12"/>
    </reaction>
</comment>
<keyword evidence="4 11" id="KW-0064">Aspartyl protease</keyword>
<feature type="signal peptide" evidence="13">
    <location>
        <begin position="1"/>
        <end position="25"/>
    </location>
</feature>
<dbReference type="EMBL" id="SWLB01000005">
    <property type="protein sequence ID" value="KAF3338413.1"/>
    <property type="molecule type" value="Genomic_DNA"/>
</dbReference>
<dbReference type="Proteomes" id="UP000623129">
    <property type="component" value="Unassembled WGS sequence"/>
</dbReference>
<feature type="domain" description="Peptidase A1" evidence="14">
    <location>
        <begin position="97"/>
        <end position="436"/>
    </location>
</feature>
<keyword evidence="6" id="KW-0325">Glycoprotein</keyword>
<evidence type="ECO:0000256" key="8">
    <source>
        <dbReference type="ARBA" id="ARBA00053221"/>
    </source>
</evidence>
<organism evidence="15 16">
    <name type="scientific">Carex littledalei</name>
    <dbReference type="NCBI Taxonomy" id="544730"/>
    <lineage>
        <taxon>Eukaryota</taxon>
        <taxon>Viridiplantae</taxon>
        <taxon>Streptophyta</taxon>
        <taxon>Embryophyta</taxon>
        <taxon>Tracheophyta</taxon>
        <taxon>Spermatophyta</taxon>
        <taxon>Magnoliopsida</taxon>
        <taxon>Liliopsida</taxon>
        <taxon>Poales</taxon>
        <taxon>Cyperaceae</taxon>
        <taxon>Cyperoideae</taxon>
        <taxon>Cariceae</taxon>
        <taxon>Carex</taxon>
        <taxon>Carex subgen. Euthyceras</taxon>
    </lineage>
</organism>
<dbReference type="InterPro" id="IPR051708">
    <property type="entry name" value="Plant_Aspart_Prot_A1"/>
</dbReference>
<dbReference type="PANTHER" id="PTHR47967">
    <property type="entry name" value="OS07G0603500 PROTEIN-RELATED"/>
    <property type="match status" value="1"/>
</dbReference>
<dbReference type="FunFam" id="2.40.70.10:FF:000033">
    <property type="entry name" value="Aspartyl protease family protein"/>
    <property type="match status" value="1"/>
</dbReference>
<dbReference type="InterPro" id="IPR001969">
    <property type="entry name" value="Aspartic_peptidase_AS"/>
</dbReference>
<dbReference type="Pfam" id="PF14541">
    <property type="entry name" value="TAXi_C"/>
    <property type="match status" value="1"/>
</dbReference>
<name>A0A833VWJ7_9POAL</name>
<evidence type="ECO:0000256" key="13">
    <source>
        <dbReference type="SAM" id="SignalP"/>
    </source>
</evidence>
<dbReference type="GO" id="GO:0006508">
    <property type="term" value="P:proteolysis"/>
    <property type="evidence" value="ECO:0007669"/>
    <property type="project" value="UniProtKB-KW"/>
</dbReference>
<evidence type="ECO:0000256" key="6">
    <source>
        <dbReference type="ARBA" id="ARBA00023180"/>
    </source>
</evidence>
<accession>A0A833VWJ7</accession>
<evidence type="ECO:0000256" key="9">
    <source>
        <dbReference type="ARBA" id="ARBA00067063"/>
    </source>
</evidence>
<evidence type="ECO:0000256" key="11">
    <source>
        <dbReference type="RuleBase" id="RU000454"/>
    </source>
</evidence>
<evidence type="ECO:0000313" key="16">
    <source>
        <dbReference type="Proteomes" id="UP000623129"/>
    </source>
</evidence>
<dbReference type="SUPFAM" id="SSF50630">
    <property type="entry name" value="Acid proteases"/>
    <property type="match status" value="1"/>
</dbReference>
<dbReference type="PROSITE" id="PS51767">
    <property type="entry name" value="PEPTIDASE_A1"/>
    <property type="match status" value="1"/>
</dbReference>